<dbReference type="InterPro" id="IPR003715">
    <property type="entry name" value="Poly_export_N"/>
</dbReference>
<organism evidence="7 8">
    <name type="scientific">Rhizomicrobium electricum</name>
    <dbReference type="NCBI Taxonomy" id="480070"/>
    <lineage>
        <taxon>Bacteria</taxon>
        <taxon>Pseudomonadati</taxon>
        <taxon>Pseudomonadota</taxon>
        <taxon>Alphaproteobacteria</taxon>
        <taxon>Micropepsales</taxon>
        <taxon>Micropepsaceae</taxon>
        <taxon>Rhizomicrobium</taxon>
    </lineage>
</organism>
<feature type="domain" description="Soluble ligand binding" evidence="6">
    <location>
        <begin position="195"/>
        <end position="243"/>
    </location>
</feature>
<keyword evidence="3" id="KW-1133">Transmembrane helix</keyword>
<keyword evidence="8" id="KW-1185">Reference proteome</keyword>
<feature type="chain" id="PRO_5045275624" description="Soluble ligand binding domain-containing protein" evidence="4">
    <location>
        <begin position="21"/>
        <end position="290"/>
    </location>
</feature>
<dbReference type="PANTHER" id="PTHR33619">
    <property type="entry name" value="POLYSACCHARIDE EXPORT PROTEIN GFCE-RELATED"/>
    <property type="match status" value="1"/>
</dbReference>
<accession>A0ABP3PNJ1</accession>
<dbReference type="EMBL" id="BAAADD010000005">
    <property type="protein sequence ID" value="GAA0571386.1"/>
    <property type="molecule type" value="Genomic_DNA"/>
</dbReference>
<evidence type="ECO:0008006" key="9">
    <source>
        <dbReference type="Google" id="ProtNLM"/>
    </source>
</evidence>
<evidence type="ECO:0000259" key="6">
    <source>
        <dbReference type="Pfam" id="PF10531"/>
    </source>
</evidence>
<proteinExistence type="predicted"/>
<keyword evidence="3" id="KW-0812">Transmembrane</keyword>
<gene>
    <name evidence="7" type="ORF">GCM10008942_20120</name>
</gene>
<dbReference type="PANTHER" id="PTHR33619:SF3">
    <property type="entry name" value="POLYSACCHARIDE EXPORT PROTEIN GFCE-RELATED"/>
    <property type="match status" value="1"/>
</dbReference>
<evidence type="ECO:0000313" key="8">
    <source>
        <dbReference type="Proteomes" id="UP001499951"/>
    </source>
</evidence>
<feature type="domain" description="Polysaccharide export protein N-terminal" evidence="5">
    <location>
        <begin position="115"/>
        <end position="189"/>
    </location>
</feature>
<dbReference type="Gene3D" id="3.10.560.10">
    <property type="entry name" value="Outer membrane lipoprotein wza domain like"/>
    <property type="match status" value="1"/>
</dbReference>
<dbReference type="Proteomes" id="UP001499951">
    <property type="component" value="Unassembled WGS sequence"/>
</dbReference>
<dbReference type="Pfam" id="PF10531">
    <property type="entry name" value="SLBB"/>
    <property type="match status" value="1"/>
</dbReference>
<sequence length="290" mass="30908">MAWRTLLIAVAFACAGSAWAADTREVTEVSLSSARVAQAAPSPLRPSEGMPRYATMNPPPAEEVPGAPVAAPTAKVNVAPAPPVSPAAAQAPQPRAAAARSDEQVTIAGIRPSEDTLYRLGPGDKVRVTIFNEADLSGEFAIDGQGFVRLPLVGQVQAAGQTSFSLEGRIGETFVNGGFLLNPRVSVEIVTYRPFYIIGEVAKPGEYAYVDAMTAPNAIALAGGYTERAVESTIWIRHLGESKERAMRVDETTRIRPGDVIRVERTAYWALMSILSPLISPFATTAYLLK</sequence>
<evidence type="ECO:0000256" key="2">
    <source>
        <dbReference type="SAM" id="MobiDB-lite"/>
    </source>
</evidence>
<feature type="signal peptide" evidence="4">
    <location>
        <begin position="1"/>
        <end position="20"/>
    </location>
</feature>
<evidence type="ECO:0000313" key="7">
    <source>
        <dbReference type="EMBL" id="GAA0571386.1"/>
    </source>
</evidence>
<dbReference type="RefSeq" id="WP_166934120.1">
    <property type="nucleotide sequence ID" value="NZ_BAAADD010000005.1"/>
</dbReference>
<keyword evidence="1 4" id="KW-0732">Signal</keyword>
<evidence type="ECO:0000256" key="3">
    <source>
        <dbReference type="SAM" id="Phobius"/>
    </source>
</evidence>
<evidence type="ECO:0000259" key="5">
    <source>
        <dbReference type="Pfam" id="PF02563"/>
    </source>
</evidence>
<feature type="region of interest" description="Disordered" evidence="2">
    <location>
        <begin position="81"/>
        <end position="103"/>
    </location>
</feature>
<evidence type="ECO:0000256" key="1">
    <source>
        <dbReference type="ARBA" id="ARBA00022729"/>
    </source>
</evidence>
<dbReference type="InterPro" id="IPR049712">
    <property type="entry name" value="Poly_export"/>
</dbReference>
<reference evidence="8" key="1">
    <citation type="journal article" date="2019" name="Int. J. Syst. Evol. Microbiol.">
        <title>The Global Catalogue of Microorganisms (GCM) 10K type strain sequencing project: providing services to taxonomists for standard genome sequencing and annotation.</title>
        <authorList>
            <consortium name="The Broad Institute Genomics Platform"/>
            <consortium name="The Broad Institute Genome Sequencing Center for Infectious Disease"/>
            <person name="Wu L."/>
            <person name="Ma J."/>
        </authorList>
    </citation>
    <scope>NUCLEOTIDE SEQUENCE [LARGE SCALE GENOMIC DNA]</scope>
    <source>
        <strain evidence="8">JCM 15089</strain>
    </source>
</reference>
<comment type="caution">
    <text evidence="7">The sequence shown here is derived from an EMBL/GenBank/DDBJ whole genome shotgun (WGS) entry which is preliminary data.</text>
</comment>
<dbReference type="InterPro" id="IPR019554">
    <property type="entry name" value="Soluble_ligand-bd"/>
</dbReference>
<dbReference type="Pfam" id="PF02563">
    <property type="entry name" value="Poly_export"/>
    <property type="match status" value="1"/>
</dbReference>
<feature type="transmembrane region" description="Helical" evidence="3">
    <location>
        <begin position="267"/>
        <end position="289"/>
    </location>
</feature>
<name>A0ABP3PNJ1_9PROT</name>
<evidence type="ECO:0000256" key="4">
    <source>
        <dbReference type="SAM" id="SignalP"/>
    </source>
</evidence>
<protein>
    <recommendedName>
        <fullName evidence="9">Soluble ligand binding domain-containing protein</fullName>
    </recommendedName>
</protein>
<feature type="compositionally biased region" description="Low complexity" evidence="2">
    <location>
        <begin position="86"/>
        <end position="99"/>
    </location>
</feature>
<keyword evidence="3" id="KW-0472">Membrane</keyword>